<evidence type="ECO:0000256" key="2">
    <source>
        <dbReference type="ARBA" id="ARBA00005869"/>
    </source>
</evidence>
<dbReference type="AlphaFoldDB" id="A0A1X7VIG5"/>
<dbReference type="GO" id="GO:0010133">
    <property type="term" value="P:L-proline catabolic process to L-glutamate"/>
    <property type="evidence" value="ECO:0007669"/>
    <property type="project" value="TreeGrafter"/>
</dbReference>
<dbReference type="InterPro" id="IPR015659">
    <property type="entry name" value="Proline_oxidase"/>
</dbReference>
<comment type="cofactor">
    <cofactor evidence="5">
        <name>FAD</name>
        <dbReference type="ChEBI" id="CHEBI:57692"/>
    </cofactor>
</comment>
<comment type="pathway">
    <text evidence="1">Amino-acid degradation; L-proline degradation into L-glutamate; L-glutamate from L-proline: step 1/2.</text>
</comment>
<dbReference type="InParanoid" id="A0A1X7VIG5"/>
<evidence type="ECO:0000313" key="9">
    <source>
        <dbReference type="Proteomes" id="UP000007879"/>
    </source>
</evidence>
<gene>
    <name evidence="8" type="primary">100633461</name>
</gene>
<comment type="catalytic activity">
    <reaction evidence="5">
        <text>L-proline + a quinone = (S)-1-pyrroline-5-carboxylate + a quinol + H(+)</text>
        <dbReference type="Rhea" id="RHEA:23784"/>
        <dbReference type="ChEBI" id="CHEBI:15378"/>
        <dbReference type="ChEBI" id="CHEBI:17388"/>
        <dbReference type="ChEBI" id="CHEBI:24646"/>
        <dbReference type="ChEBI" id="CHEBI:60039"/>
        <dbReference type="ChEBI" id="CHEBI:132124"/>
        <dbReference type="EC" id="1.5.5.2"/>
    </reaction>
</comment>
<dbReference type="EnsemblMetazoa" id="Aqu2.1.39842_001">
    <property type="protein sequence ID" value="Aqu2.1.39842_001"/>
    <property type="gene ID" value="Aqu2.1.39842"/>
</dbReference>
<evidence type="ECO:0000313" key="8">
    <source>
        <dbReference type="EnsemblMetazoa" id="Aqu2.1.39842_001"/>
    </source>
</evidence>
<dbReference type="STRING" id="400682.A0A1X7VIG5"/>
<keyword evidence="4 5" id="KW-0642">Proline metabolism</keyword>
<dbReference type="FunCoup" id="A0A1X7VIG5">
    <property type="interactions" value="41"/>
</dbReference>
<dbReference type="OMA" id="GPLKKYH"/>
<keyword evidence="3 5" id="KW-0560">Oxidoreductase</keyword>
<sequence length="586" mass="66830">MRWPGLHGGFILRILKRNRNVTRKAHPTLLSHLSRPLSTSSALYATKGPDFDDTSLSYGGKSMRQLLRAFLVYQLFSFNSIVDSSERLLKVAKKILGQSLFRKLMKWTIYGQFVAGEDLKTLQPAMKHLQSRGVRSILDYAVEDDVQNSEVYMEVRHKAKPPSDTPHVTTDEDRSPQFSVSTTPGKATVTSSARTYFYQDEHKCDENMENFIKCIKIAADASDGEDAFAAIKLTGLGRTEFLLRLSEALVGSEKVFSILADKPDLLEGVITSDSFLRGAERMKIDSRELHVPQLFDNLRAKGQSDSISFLQWYHSFQPGKELYRILSTKKFSSSQPKLPVMSDNEKDQMKSVMRRVESLADVAQERGVRLMVDAEQTYYQPAIRHITVHRLMPKYNMQSPVVYNTQQCYLKNVDTSVALDLLTSETSGFHYGVKLVRGAYMEQENMLAVNKGYDSPIWRNKSETDLSYHKVLEGLMERMVTTDRGKVNVMVATHNEESIKFAISKMKELKVGKENIAFGQLLGMCDHVTFSLGHHGYNVYKYMPYGSVEEALPYLLRRANENKGMLAGAVRERELLWKEIRRRFKM</sequence>
<evidence type="ECO:0000256" key="3">
    <source>
        <dbReference type="ARBA" id="ARBA00023002"/>
    </source>
</evidence>
<keyword evidence="5" id="KW-0285">Flavoprotein</keyword>
<organism evidence="8">
    <name type="scientific">Amphimedon queenslandica</name>
    <name type="common">Sponge</name>
    <dbReference type="NCBI Taxonomy" id="400682"/>
    <lineage>
        <taxon>Eukaryota</taxon>
        <taxon>Metazoa</taxon>
        <taxon>Porifera</taxon>
        <taxon>Demospongiae</taxon>
        <taxon>Heteroscleromorpha</taxon>
        <taxon>Haplosclerida</taxon>
        <taxon>Niphatidae</taxon>
        <taxon>Amphimedon</taxon>
    </lineage>
</organism>
<evidence type="ECO:0000256" key="5">
    <source>
        <dbReference type="RuleBase" id="RU364054"/>
    </source>
</evidence>
<feature type="domain" description="Proline dehydrogenase" evidence="7">
    <location>
        <begin position="331"/>
        <end position="564"/>
    </location>
</feature>
<keyword evidence="5" id="KW-0274">FAD</keyword>
<evidence type="ECO:0000259" key="7">
    <source>
        <dbReference type="Pfam" id="PF01619"/>
    </source>
</evidence>
<protein>
    <recommendedName>
        <fullName evidence="5">Proline dehydrogenase</fullName>
        <ecNumber evidence="5">1.5.5.2</ecNumber>
    </recommendedName>
</protein>
<dbReference type="PANTHER" id="PTHR13914">
    <property type="entry name" value="PROLINE OXIDASE"/>
    <property type="match status" value="1"/>
</dbReference>
<dbReference type="GO" id="GO:0071949">
    <property type="term" value="F:FAD binding"/>
    <property type="evidence" value="ECO:0007669"/>
    <property type="project" value="TreeGrafter"/>
</dbReference>
<keyword evidence="9" id="KW-1185">Reference proteome</keyword>
<dbReference type="KEGG" id="aqu:100633461"/>
<feature type="compositionally biased region" description="Polar residues" evidence="6">
    <location>
        <begin position="176"/>
        <end position="186"/>
    </location>
</feature>
<proteinExistence type="inferred from homology"/>
<dbReference type="InterPro" id="IPR029041">
    <property type="entry name" value="FAD-linked_oxidoreductase-like"/>
</dbReference>
<dbReference type="EnsemblMetazoa" id="XM_003384145.3">
    <property type="protein sequence ID" value="XP_003384193.1"/>
    <property type="gene ID" value="LOC100633461"/>
</dbReference>
<dbReference type="GO" id="GO:0005739">
    <property type="term" value="C:mitochondrion"/>
    <property type="evidence" value="ECO:0007669"/>
    <property type="project" value="TreeGrafter"/>
</dbReference>
<dbReference type="EC" id="1.5.5.2" evidence="5"/>
<comment type="function">
    <text evidence="5">Converts proline to delta-1-pyrroline-5-carboxylate.</text>
</comment>
<dbReference type="SUPFAM" id="SSF51730">
    <property type="entry name" value="FAD-linked oxidoreductase"/>
    <property type="match status" value="1"/>
</dbReference>
<reference evidence="8" key="2">
    <citation type="submission" date="2017-05" db="UniProtKB">
        <authorList>
            <consortium name="EnsemblMetazoa"/>
        </authorList>
    </citation>
    <scope>IDENTIFICATION</scope>
</reference>
<dbReference type="Proteomes" id="UP000007879">
    <property type="component" value="Unassembled WGS sequence"/>
</dbReference>
<dbReference type="Pfam" id="PF01619">
    <property type="entry name" value="Pro_dh"/>
    <property type="match status" value="1"/>
</dbReference>
<dbReference type="OrthoDB" id="5464at2759"/>
<name>A0A1X7VIG5_AMPQE</name>
<accession>A0A1X7VIG5</accession>
<comment type="similarity">
    <text evidence="2 5">Belongs to the proline oxidase family.</text>
</comment>
<evidence type="ECO:0000256" key="6">
    <source>
        <dbReference type="SAM" id="MobiDB-lite"/>
    </source>
</evidence>
<reference evidence="9" key="1">
    <citation type="journal article" date="2010" name="Nature">
        <title>The Amphimedon queenslandica genome and the evolution of animal complexity.</title>
        <authorList>
            <person name="Srivastava M."/>
            <person name="Simakov O."/>
            <person name="Chapman J."/>
            <person name="Fahey B."/>
            <person name="Gauthier M.E."/>
            <person name="Mitros T."/>
            <person name="Richards G.S."/>
            <person name="Conaco C."/>
            <person name="Dacre M."/>
            <person name="Hellsten U."/>
            <person name="Larroux C."/>
            <person name="Putnam N.H."/>
            <person name="Stanke M."/>
            <person name="Adamska M."/>
            <person name="Darling A."/>
            <person name="Degnan S.M."/>
            <person name="Oakley T.H."/>
            <person name="Plachetzki D.C."/>
            <person name="Zhai Y."/>
            <person name="Adamski M."/>
            <person name="Calcino A."/>
            <person name="Cummins S.F."/>
            <person name="Goodstein D.M."/>
            <person name="Harris C."/>
            <person name="Jackson D.J."/>
            <person name="Leys S.P."/>
            <person name="Shu S."/>
            <person name="Woodcroft B.J."/>
            <person name="Vervoort M."/>
            <person name="Kosik K.S."/>
            <person name="Manning G."/>
            <person name="Degnan B.M."/>
            <person name="Rokhsar D.S."/>
        </authorList>
    </citation>
    <scope>NUCLEOTIDE SEQUENCE [LARGE SCALE GENOMIC DNA]</scope>
</reference>
<dbReference type="GO" id="GO:0004657">
    <property type="term" value="F:proline dehydrogenase activity"/>
    <property type="evidence" value="ECO:0007669"/>
    <property type="project" value="UniProtKB-EC"/>
</dbReference>
<evidence type="ECO:0000256" key="4">
    <source>
        <dbReference type="ARBA" id="ARBA00023062"/>
    </source>
</evidence>
<dbReference type="eggNOG" id="KOG0186">
    <property type="taxonomic scope" value="Eukaryota"/>
</dbReference>
<dbReference type="Gene3D" id="3.20.20.220">
    <property type="match status" value="2"/>
</dbReference>
<dbReference type="InterPro" id="IPR002872">
    <property type="entry name" value="Proline_DH_dom"/>
</dbReference>
<feature type="region of interest" description="Disordered" evidence="6">
    <location>
        <begin position="157"/>
        <end position="186"/>
    </location>
</feature>
<evidence type="ECO:0000256" key="1">
    <source>
        <dbReference type="ARBA" id="ARBA00004739"/>
    </source>
</evidence>
<dbReference type="PANTHER" id="PTHR13914:SF0">
    <property type="entry name" value="PROLINE DEHYDROGENASE 1, MITOCHONDRIAL"/>
    <property type="match status" value="1"/>
</dbReference>